<comment type="cofactor">
    <cofactor evidence="8">
        <name>Mn(2+)</name>
        <dbReference type="ChEBI" id="CHEBI:29035"/>
    </cofactor>
    <cofactor evidence="8">
        <name>Fe(2+)</name>
        <dbReference type="ChEBI" id="CHEBI:29033"/>
    </cofactor>
    <text evidence="8">Binds 1 Mn(2+) or Fe(2+) ion per subunit.</text>
</comment>
<evidence type="ECO:0000256" key="1">
    <source>
        <dbReference type="ARBA" id="ARBA00007957"/>
    </source>
</evidence>
<dbReference type="CDD" id="cd07153">
    <property type="entry name" value="Fur_like"/>
    <property type="match status" value="1"/>
</dbReference>
<comment type="similarity">
    <text evidence="1">Belongs to the Fur family.</text>
</comment>
<evidence type="ECO:0000256" key="6">
    <source>
        <dbReference type="ARBA" id="ARBA00023163"/>
    </source>
</evidence>
<evidence type="ECO:0000256" key="2">
    <source>
        <dbReference type="ARBA" id="ARBA00022491"/>
    </source>
</evidence>
<evidence type="ECO:0000313" key="9">
    <source>
        <dbReference type="EMBL" id="KPV54814.1"/>
    </source>
</evidence>
<dbReference type="PANTHER" id="PTHR33202:SF7">
    <property type="entry name" value="FERRIC UPTAKE REGULATION PROTEIN"/>
    <property type="match status" value="1"/>
</dbReference>
<keyword evidence="8" id="KW-0408">Iron</keyword>
<dbReference type="InterPro" id="IPR036388">
    <property type="entry name" value="WH-like_DNA-bd_sf"/>
</dbReference>
<comment type="caution">
    <text evidence="9">The sequence shown here is derived from an EMBL/GenBank/DDBJ whole genome shotgun (WGS) entry which is preliminary data.</text>
</comment>
<dbReference type="PANTHER" id="PTHR33202">
    <property type="entry name" value="ZINC UPTAKE REGULATION PROTEIN"/>
    <property type="match status" value="1"/>
</dbReference>
<gene>
    <name evidence="9" type="ORF">SE17_01450</name>
</gene>
<name>A0A0P9DY09_9CHLR</name>
<keyword evidence="5" id="KW-0238">DNA-binding</keyword>
<dbReference type="EMBL" id="LJCR01000014">
    <property type="protein sequence ID" value="KPV54814.1"/>
    <property type="molecule type" value="Genomic_DNA"/>
</dbReference>
<keyword evidence="4" id="KW-0805">Transcription regulation</keyword>
<keyword evidence="6" id="KW-0804">Transcription</keyword>
<feature type="binding site" evidence="7">
    <location>
        <position position="95"/>
    </location>
    <ligand>
        <name>Zn(2+)</name>
        <dbReference type="ChEBI" id="CHEBI:29105"/>
    </ligand>
</feature>
<reference evidence="9 10" key="1">
    <citation type="submission" date="2015-09" db="EMBL/GenBank/DDBJ databases">
        <title>Draft genome sequence of Kouleothrix aurantiaca JCM 19913.</title>
        <authorList>
            <person name="Hemp J."/>
        </authorList>
    </citation>
    <scope>NUCLEOTIDE SEQUENCE [LARGE SCALE GENOMIC DNA]</scope>
    <source>
        <strain evidence="9 10">COM-B</strain>
    </source>
</reference>
<dbReference type="SUPFAM" id="SSF46785">
    <property type="entry name" value="Winged helix' DNA-binding domain"/>
    <property type="match status" value="1"/>
</dbReference>
<keyword evidence="2" id="KW-0678">Repressor</keyword>
<organism evidence="9 10">
    <name type="scientific">Kouleothrix aurantiaca</name>
    <dbReference type="NCBI Taxonomy" id="186479"/>
    <lineage>
        <taxon>Bacteria</taxon>
        <taxon>Bacillati</taxon>
        <taxon>Chloroflexota</taxon>
        <taxon>Chloroflexia</taxon>
        <taxon>Chloroflexales</taxon>
        <taxon>Roseiflexineae</taxon>
        <taxon>Roseiflexaceae</taxon>
        <taxon>Kouleothrix</taxon>
    </lineage>
</organism>
<evidence type="ECO:0000256" key="5">
    <source>
        <dbReference type="ARBA" id="ARBA00023125"/>
    </source>
</evidence>
<keyword evidence="7" id="KW-0479">Metal-binding</keyword>
<evidence type="ECO:0000256" key="8">
    <source>
        <dbReference type="PIRSR" id="PIRSR602481-2"/>
    </source>
</evidence>
<dbReference type="GO" id="GO:0008270">
    <property type="term" value="F:zinc ion binding"/>
    <property type="evidence" value="ECO:0007669"/>
    <property type="project" value="TreeGrafter"/>
</dbReference>
<dbReference type="InterPro" id="IPR043135">
    <property type="entry name" value="Fur_C"/>
</dbReference>
<dbReference type="Pfam" id="PF01475">
    <property type="entry name" value="FUR"/>
    <property type="match status" value="1"/>
</dbReference>
<feature type="binding site" evidence="8">
    <location>
        <position position="89"/>
    </location>
    <ligand>
        <name>Fe cation</name>
        <dbReference type="ChEBI" id="CHEBI:24875"/>
    </ligand>
</feature>
<evidence type="ECO:0000256" key="4">
    <source>
        <dbReference type="ARBA" id="ARBA00023015"/>
    </source>
</evidence>
<dbReference type="AlphaFoldDB" id="A0A0P9DY09"/>
<dbReference type="GO" id="GO:0000976">
    <property type="term" value="F:transcription cis-regulatory region binding"/>
    <property type="evidence" value="ECO:0007669"/>
    <property type="project" value="TreeGrafter"/>
</dbReference>
<proteinExistence type="inferred from homology"/>
<keyword evidence="3 7" id="KW-0862">Zinc</keyword>
<sequence length="146" mass="16846">MEHLEEATLLRQQGHRLTPQRLQVLQVVKSNARHLTAEEIHAAIVPEQPYIDIATVYRSLQWLQAVGLVAPINIGDGRLRYEYRHRGDHHHHLICQECEQETEIPDDVFAMLKTTIEERYGFTIQLEHLAIPGHCAACRVVMVQRS</sequence>
<evidence type="ECO:0000256" key="7">
    <source>
        <dbReference type="PIRSR" id="PIRSR602481-1"/>
    </source>
</evidence>
<evidence type="ECO:0008006" key="11">
    <source>
        <dbReference type="Google" id="ProtNLM"/>
    </source>
</evidence>
<evidence type="ECO:0000256" key="3">
    <source>
        <dbReference type="ARBA" id="ARBA00022833"/>
    </source>
</evidence>
<dbReference type="InterPro" id="IPR002481">
    <property type="entry name" value="FUR"/>
</dbReference>
<comment type="cofactor">
    <cofactor evidence="7">
        <name>Zn(2+)</name>
        <dbReference type="ChEBI" id="CHEBI:29105"/>
    </cofactor>
    <text evidence="7">Binds 1 zinc ion per subunit.</text>
</comment>
<accession>A0A0P9DY09</accession>
<feature type="binding site" evidence="7">
    <location>
        <position position="98"/>
    </location>
    <ligand>
        <name>Zn(2+)</name>
        <dbReference type="ChEBI" id="CHEBI:29105"/>
    </ligand>
</feature>
<dbReference type="GO" id="GO:0003700">
    <property type="term" value="F:DNA-binding transcription factor activity"/>
    <property type="evidence" value="ECO:0007669"/>
    <property type="project" value="InterPro"/>
</dbReference>
<evidence type="ECO:0000313" key="10">
    <source>
        <dbReference type="Proteomes" id="UP000050509"/>
    </source>
</evidence>
<dbReference type="Gene3D" id="1.10.10.10">
    <property type="entry name" value="Winged helix-like DNA-binding domain superfamily/Winged helix DNA-binding domain"/>
    <property type="match status" value="1"/>
</dbReference>
<protein>
    <recommendedName>
        <fullName evidence="11">Fur family transcriptional regulator</fullName>
    </recommendedName>
</protein>
<feature type="binding site" evidence="7">
    <location>
        <position position="135"/>
    </location>
    <ligand>
        <name>Zn(2+)</name>
        <dbReference type="ChEBI" id="CHEBI:29105"/>
    </ligand>
</feature>
<dbReference type="Gene3D" id="3.30.1490.190">
    <property type="match status" value="1"/>
</dbReference>
<dbReference type="GO" id="GO:1900376">
    <property type="term" value="P:regulation of secondary metabolite biosynthetic process"/>
    <property type="evidence" value="ECO:0007669"/>
    <property type="project" value="TreeGrafter"/>
</dbReference>
<dbReference type="Proteomes" id="UP000050509">
    <property type="component" value="Unassembled WGS sequence"/>
</dbReference>
<dbReference type="GO" id="GO:0045892">
    <property type="term" value="P:negative regulation of DNA-templated transcription"/>
    <property type="evidence" value="ECO:0007669"/>
    <property type="project" value="TreeGrafter"/>
</dbReference>
<dbReference type="InterPro" id="IPR036390">
    <property type="entry name" value="WH_DNA-bd_sf"/>
</dbReference>
<keyword evidence="10" id="KW-1185">Reference proteome</keyword>
<feature type="binding site" evidence="7">
    <location>
        <position position="138"/>
    </location>
    <ligand>
        <name>Zn(2+)</name>
        <dbReference type="ChEBI" id="CHEBI:29105"/>
    </ligand>
</feature>